<dbReference type="InterPro" id="IPR010164">
    <property type="entry name" value="Orn_aminotrans"/>
</dbReference>
<dbReference type="PANTHER" id="PTHR11986:SF18">
    <property type="entry name" value="ORNITHINE AMINOTRANSFERASE, MITOCHONDRIAL"/>
    <property type="match status" value="1"/>
</dbReference>
<dbReference type="InterPro" id="IPR015422">
    <property type="entry name" value="PyrdxlP-dep_Trfase_small"/>
</dbReference>
<evidence type="ECO:0000256" key="2">
    <source>
        <dbReference type="ARBA" id="ARBA00004998"/>
    </source>
</evidence>
<evidence type="ECO:0000256" key="6">
    <source>
        <dbReference type="ARBA" id="ARBA00022679"/>
    </source>
</evidence>
<dbReference type="GO" id="GO:0004587">
    <property type="term" value="F:ornithine aminotransferase activity"/>
    <property type="evidence" value="ECO:0007669"/>
    <property type="project" value="UniProtKB-EC"/>
</dbReference>
<dbReference type="InterPro" id="IPR050103">
    <property type="entry name" value="Class-III_PLP-dep_AT"/>
</dbReference>
<accession>A0AAU6SC56</accession>
<keyword evidence="6 10" id="KW-0808">Transferase</keyword>
<evidence type="ECO:0000256" key="3">
    <source>
        <dbReference type="ARBA" id="ARBA00012924"/>
    </source>
</evidence>
<keyword evidence="4 10" id="KW-0032">Aminotransferase</keyword>
<keyword evidence="5" id="KW-0641">Proline biosynthesis</keyword>
<comment type="cofactor">
    <cofactor evidence="1">
        <name>pyridoxal 5'-phosphate</name>
        <dbReference type="ChEBI" id="CHEBI:597326"/>
    </cofactor>
</comment>
<dbReference type="GO" id="GO:0030170">
    <property type="term" value="F:pyridoxal phosphate binding"/>
    <property type="evidence" value="ECO:0007669"/>
    <property type="project" value="InterPro"/>
</dbReference>
<dbReference type="Pfam" id="PF00202">
    <property type="entry name" value="Aminotran_3"/>
    <property type="match status" value="1"/>
</dbReference>
<evidence type="ECO:0000256" key="1">
    <source>
        <dbReference type="ARBA" id="ARBA00001933"/>
    </source>
</evidence>
<proteinExistence type="inferred from homology"/>
<dbReference type="SUPFAM" id="SSF53383">
    <property type="entry name" value="PLP-dependent transferases"/>
    <property type="match status" value="1"/>
</dbReference>
<protein>
    <recommendedName>
        <fullName evidence="3">ornithine aminotransferase</fullName>
        <ecNumber evidence="3">2.6.1.13</ecNumber>
    </recommendedName>
    <alternativeName>
        <fullName evidence="8">Ornithine--oxo-acid aminotransferase</fullName>
    </alternativeName>
</protein>
<keyword evidence="7 9" id="KW-0663">Pyridoxal phosphate</keyword>
<sequence length="397" mass="41896">MSQIIAAEEEHVAHNYHPLPVVISRGEGAWVTDVEGKRYLDLLSAYSALNFGHGHPALLAAAQEQLNRLTLTSRAYHNDRLGPFAAALAALCGKDLVLPMNTGAEAVETGIKVARAWGYRVKGVAPDAARIVVAHGNFHGRTTTIVGFSDDPQARADFGPFTPGFVSVPFGDAAVIDAAITADTVAVLIEPIQGEAGVVVPPEGYLRAVREICTRRGVLLIADEIQSGLGRVGETFACDREGVVPDVYLLGKALGGGILPVSAVVADRDVLGVIHPGEHGSTFGGNPLAAAVGLRVVEMLQTGEFQRRAKLLGEHLESKLQALIGHGVTEIRVAGLWAGVDIDPAVGTGREIAERLIGRGVLVKDTHGQTIRIAPPLVIRGTELDWAVEQLRVVLSA</sequence>
<dbReference type="Gene3D" id="3.40.640.10">
    <property type="entry name" value="Type I PLP-dependent aspartate aminotransferase-like (Major domain)"/>
    <property type="match status" value="1"/>
</dbReference>
<dbReference type="InterPro" id="IPR005814">
    <property type="entry name" value="Aminotrans_3"/>
</dbReference>
<dbReference type="GO" id="GO:0042802">
    <property type="term" value="F:identical protein binding"/>
    <property type="evidence" value="ECO:0007669"/>
    <property type="project" value="TreeGrafter"/>
</dbReference>
<evidence type="ECO:0000313" key="10">
    <source>
        <dbReference type="EMBL" id="WZO34440.1"/>
    </source>
</evidence>
<dbReference type="PROSITE" id="PS00600">
    <property type="entry name" value="AA_TRANSFER_CLASS_3"/>
    <property type="match status" value="1"/>
</dbReference>
<evidence type="ECO:0000256" key="7">
    <source>
        <dbReference type="ARBA" id="ARBA00022898"/>
    </source>
</evidence>
<name>A0AAU6SC56_9MICO</name>
<evidence type="ECO:0000256" key="9">
    <source>
        <dbReference type="RuleBase" id="RU003560"/>
    </source>
</evidence>
<dbReference type="Gene3D" id="3.90.1150.10">
    <property type="entry name" value="Aspartate Aminotransferase, domain 1"/>
    <property type="match status" value="1"/>
</dbReference>
<dbReference type="PIRSF" id="PIRSF000521">
    <property type="entry name" value="Transaminase_4ab_Lys_Orn"/>
    <property type="match status" value="1"/>
</dbReference>
<reference evidence="10" key="1">
    <citation type="submission" date="2024-04" db="EMBL/GenBank/DDBJ databases">
        <authorList>
            <person name="Roder T."/>
            <person name="Oberhansli S."/>
            <person name="Kreuzer M."/>
        </authorList>
    </citation>
    <scope>NUCLEOTIDE SEQUENCE</scope>
    <source>
        <strain evidence="10">LWS13-1.2</strain>
    </source>
</reference>
<dbReference type="InterPro" id="IPR015424">
    <property type="entry name" value="PyrdxlP-dep_Trfase"/>
</dbReference>
<evidence type="ECO:0000256" key="8">
    <source>
        <dbReference type="ARBA" id="ARBA00030587"/>
    </source>
</evidence>
<dbReference type="PANTHER" id="PTHR11986">
    <property type="entry name" value="AMINOTRANSFERASE CLASS III"/>
    <property type="match status" value="1"/>
</dbReference>
<evidence type="ECO:0000256" key="4">
    <source>
        <dbReference type="ARBA" id="ARBA00022576"/>
    </source>
</evidence>
<dbReference type="FunFam" id="3.40.640.10:FF:000011">
    <property type="entry name" value="Ornithine aminotransferase"/>
    <property type="match status" value="1"/>
</dbReference>
<dbReference type="InterPro" id="IPR049704">
    <property type="entry name" value="Aminotrans_3_PPA_site"/>
</dbReference>
<dbReference type="NCBIfam" id="TIGR01885">
    <property type="entry name" value="Orn_aminotrans"/>
    <property type="match status" value="1"/>
</dbReference>
<keyword evidence="5" id="KW-0028">Amino-acid biosynthesis</keyword>
<dbReference type="CDD" id="cd00610">
    <property type="entry name" value="OAT_like"/>
    <property type="match status" value="1"/>
</dbReference>
<dbReference type="EMBL" id="CP151632">
    <property type="protein sequence ID" value="WZO34440.1"/>
    <property type="molecule type" value="Genomic_DNA"/>
</dbReference>
<dbReference type="EC" id="2.6.1.13" evidence="3"/>
<gene>
    <name evidence="10" type="primary">rocD</name>
    <name evidence="10" type="ORF">MRBLWS13_002101</name>
</gene>
<comment type="pathway">
    <text evidence="2">Amino-acid biosynthesis; L-proline biosynthesis; L-glutamate 5-semialdehyde from L-ornithine: step 1/1.</text>
</comment>
<evidence type="ECO:0000256" key="5">
    <source>
        <dbReference type="ARBA" id="ARBA00022650"/>
    </source>
</evidence>
<organism evidence="10">
    <name type="scientific">Microbacterium sp. LWS13-1.2</name>
    <dbReference type="NCBI Taxonomy" id="3135264"/>
    <lineage>
        <taxon>Bacteria</taxon>
        <taxon>Bacillati</taxon>
        <taxon>Actinomycetota</taxon>
        <taxon>Actinomycetes</taxon>
        <taxon>Micrococcales</taxon>
        <taxon>Microbacteriaceae</taxon>
        <taxon>Microbacterium</taxon>
    </lineage>
</organism>
<dbReference type="AlphaFoldDB" id="A0AAU6SC56"/>
<dbReference type="InterPro" id="IPR015421">
    <property type="entry name" value="PyrdxlP-dep_Trfase_major"/>
</dbReference>
<comment type="similarity">
    <text evidence="9">Belongs to the class-III pyridoxal-phosphate-dependent aminotransferase family.</text>
</comment>